<dbReference type="Gene3D" id="1.10.167.10">
    <property type="entry name" value="Regulator of G-protein Signalling 4, domain 2"/>
    <property type="match status" value="1"/>
</dbReference>
<dbReference type="Pfam" id="PF08628">
    <property type="entry name" value="Nexin_C"/>
    <property type="match status" value="1"/>
</dbReference>
<dbReference type="InterPro" id="IPR001245">
    <property type="entry name" value="Ser-Thr/Tyr_kinase_cat_dom"/>
</dbReference>
<dbReference type="SUPFAM" id="SSF64268">
    <property type="entry name" value="PX domain"/>
    <property type="match status" value="1"/>
</dbReference>
<organism evidence="6 7">
    <name type="scientific">Artemia franciscana</name>
    <name type="common">Brine shrimp</name>
    <name type="synonym">Artemia sanfranciscana</name>
    <dbReference type="NCBI Taxonomy" id="6661"/>
    <lineage>
        <taxon>Eukaryota</taxon>
        <taxon>Metazoa</taxon>
        <taxon>Ecdysozoa</taxon>
        <taxon>Arthropoda</taxon>
        <taxon>Crustacea</taxon>
        <taxon>Branchiopoda</taxon>
        <taxon>Anostraca</taxon>
        <taxon>Artemiidae</taxon>
        <taxon>Artemia</taxon>
    </lineage>
</organism>
<feature type="domain" description="PX" evidence="4">
    <location>
        <begin position="533"/>
        <end position="654"/>
    </location>
</feature>
<dbReference type="GO" id="GO:0004672">
    <property type="term" value="F:protein kinase activity"/>
    <property type="evidence" value="ECO:0007669"/>
    <property type="project" value="InterPro"/>
</dbReference>
<dbReference type="Gene3D" id="3.30.1520.10">
    <property type="entry name" value="Phox-like domain"/>
    <property type="match status" value="1"/>
</dbReference>
<dbReference type="GO" id="GO:0005524">
    <property type="term" value="F:ATP binding"/>
    <property type="evidence" value="ECO:0007669"/>
    <property type="project" value="InterPro"/>
</dbReference>
<dbReference type="SUPFAM" id="SSF56112">
    <property type="entry name" value="Protein kinase-like (PK-like)"/>
    <property type="match status" value="1"/>
</dbReference>
<dbReference type="Pfam" id="PF02194">
    <property type="entry name" value="PXA"/>
    <property type="match status" value="1"/>
</dbReference>
<evidence type="ECO:0000313" key="6">
    <source>
        <dbReference type="EMBL" id="KAK2716683.1"/>
    </source>
</evidence>
<dbReference type="SMART" id="SM00312">
    <property type="entry name" value="PX"/>
    <property type="match status" value="1"/>
</dbReference>
<dbReference type="AlphaFoldDB" id="A0AA88L2N4"/>
<comment type="caution">
    <text evidence="6">The sequence shown here is derived from an EMBL/GenBank/DDBJ whole genome shotgun (WGS) entry which is preliminary data.</text>
</comment>
<feature type="region of interest" description="Disordered" evidence="2">
    <location>
        <begin position="470"/>
        <end position="507"/>
    </location>
</feature>
<dbReference type="Gene3D" id="1.10.510.10">
    <property type="entry name" value="Transferase(Phosphotransferase) domain 1"/>
    <property type="match status" value="1"/>
</dbReference>
<dbReference type="PANTHER" id="PTHR22775:SF3">
    <property type="entry name" value="SORTING NEXIN-13"/>
    <property type="match status" value="1"/>
</dbReference>
<dbReference type="InterPro" id="IPR011009">
    <property type="entry name" value="Kinase-like_dom_sf"/>
</dbReference>
<dbReference type="InterPro" id="IPR044926">
    <property type="entry name" value="RGS_subdomain_2"/>
</dbReference>
<evidence type="ECO:0000259" key="4">
    <source>
        <dbReference type="PROSITE" id="PS50195"/>
    </source>
</evidence>
<dbReference type="SMART" id="SM00315">
    <property type="entry name" value="RGS"/>
    <property type="match status" value="1"/>
</dbReference>
<keyword evidence="7" id="KW-1185">Reference proteome</keyword>
<dbReference type="PANTHER" id="PTHR22775">
    <property type="entry name" value="SORTING NEXIN"/>
    <property type="match status" value="1"/>
</dbReference>
<dbReference type="Pfam" id="PF00787">
    <property type="entry name" value="PX"/>
    <property type="match status" value="1"/>
</dbReference>
<dbReference type="PROSITE" id="PS50195">
    <property type="entry name" value="PX"/>
    <property type="match status" value="1"/>
</dbReference>
<dbReference type="PROSITE" id="PS51207">
    <property type="entry name" value="PXA"/>
    <property type="match status" value="1"/>
</dbReference>
<feature type="domain" description="Protein kinase" evidence="3">
    <location>
        <begin position="792"/>
        <end position="1047"/>
    </location>
</feature>
<proteinExistence type="inferred from homology"/>
<dbReference type="SUPFAM" id="SSF48097">
    <property type="entry name" value="Regulator of G-protein signaling, RGS"/>
    <property type="match status" value="1"/>
</dbReference>
<gene>
    <name evidence="6" type="ORF">QYM36_006983</name>
</gene>
<dbReference type="Pfam" id="PF07714">
    <property type="entry name" value="PK_Tyr_Ser-Thr"/>
    <property type="match status" value="1"/>
</dbReference>
<accession>A0AA88L2N4</accession>
<name>A0AA88L2N4_ARTSF</name>
<dbReference type="PROSITE" id="PS50011">
    <property type="entry name" value="PROTEIN_KINASE_DOM"/>
    <property type="match status" value="1"/>
</dbReference>
<dbReference type="InterPro" id="IPR003114">
    <property type="entry name" value="Phox_assoc"/>
</dbReference>
<dbReference type="GO" id="GO:0035091">
    <property type="term" value="F:phosphatidylinositol binding"/>
    <property type="evidence" value="ECO:0007669"/>
    <property type="project" value="InterPro"/>
</dbReference>
<reference evidence="6" key="1">
    <citation type="submission" date="2023-07" db="EMBL/GenBank/DDBJ databases">
        <title>Chromosome-level genome assembly of Artemia franciscana.</title>
        <authorList>
            <person name="Jo E."/>
        </authorList>
    </citation>
    <scope>NUCLEOTIDE SEQUENCE</scope>
    <source>
        <tissue evidence="6">Whole body</tissue>
    </source>
</reference>
<dbReference type="Gene3D" id="3.30.200.20">
    <property type="entry name" value="Phosphorylase Kinase, domain 1"/>
    <property type="match status" value="1"/>
</dbReference>
<dbReference type="EMBL" id="JAVRJZ010000011">
    <property type="protein sequence ID" value="KAK2716683.1"/>
    <property type="molecule type" value="Genomic_DNA"/>
</dbReference>
<feature type="domain" description="PXA" evidence="5">
    <location>
        <begin position="39"/>
        <end position="218"/>
    </location>
</feature>
<sequence length="1104" mass="126573">MLKESHNFGNLNLIVVKVVQQNPHEAAEPAEKFHELTGHKEIDDQLQEIIIFILRDYVTSWYALISDHPEFIQETKSLLERVVSIFTSRCKAVDWTSFFTTRFVDLCASHVRLYRQAKAKKDTPDLVSAFFNLEEESEKFQISRRKVCTSNSSREVYFRELSGILCYLLLPPPDDCVRPIRLIVREILSQPIFHSVVELLSDPDFINQTIVWLCRDCPFASDVFLTVIQTSEHVDELLATQEKLNSEIAILRSRDLGADDDMHETKQQLNSLLFVQKLLKTRLSRLQEGSDVDSTGTFSREWYKIMLGKGARLFQLDLEDILRNSVAFSYFLEHVTNFGAQAYLFFCMNINSWKLATEEQLRAYDADPTNPKYEQLLVNMREVAQSIFDNYLSERAAPRLRLDESIYRKIQNRIKLEILSPSWFLDAEIAVKEKLNKEDRFLPSFKRDTSYIKLLAELDLLHYKDSAQESDDTTSWDNVSLGEGNNSASDSELVEVSPNDGNEDPVRGGTKLEVDVAGPEEPTAQVVVRPNDCVIKAEIIQKALVKGGLSSHASYVILVTKLYQEKEIEKWEVFRRYSDFYDFYGRINEQFPDLRSLEFPAKRRFNNLNHLFLERRLYLLNRYLQQLLSRRVLESHVGLKAQIMHFLDHGAYEHEKNPINKKVDKIVNPFLKGMTSIVRTVPDSIFGGIGKFLTLGQNPAKELPDLTDAFKVGTSLDPNDDNIPLSILLLLFDEVFEMRTRPAWLRRHIIGLLRDILHSLMGDVYNQKILEIVDSLTSPSSIAEAIKAFSDFSNVVRTNPGVYVSVYKASYKGKDVAIKVFRGHDREAFEKEVELLEGLKDKYVKNIVKYLGSVSLSSIGQGEQHVFEYCPFTVKKRLESNEQLSHSKCVAIARDIASGMSCLHEANIILRNLSSANVLLKANETAVVSNLRLACVMPNREKKGKFGIVKDFPRTAPEIVAGEEYDQSSDVYSFGVILIELICHKPLENLKLFYTPRKSIDSEKFKSSIPDEKNLKDLYDIAAKCLSFDPKKRPTFKSLIIELDELTRIIGSETSRRGMTSVFDMLQYPELNRRLVFVLLESALEVIFQDQAMHMTFVKLYALS</sequence>
<evidence type="ECO:0000256" key="1">
    <source>
        <dbReference type="ARBA" id="ARBA00010883"/>
    </source>
</evidence>
<dbReference type="InterPro" id="IPR013937">
    <property type="entry name" value="Sorting_nexin_C"/>
</dbReference>
<evidence type="ECO:0000313" key="7">
    <source>
        <dbReference type="Proteomes" id="UP001187531"/>
    </source>
</evidence>
<dbReference type="InterPro" id="IPR001683">
    <property type="entry name" value="PX_dom"/>
</dbReference>
<evidence type="ECO:0000259" key="3">
    <source>
        <dbReference type="PROSITE" id="PS50011"/>
    </source>
</evidence>
<dbReference type="InterPro" id="IPR000719">
    <property type="entry name" value="Prot_kinase_dom"/>
</dbReference>
<dbReference type="SMART" id="SM00313">
    <property type="entry name" value="PXA"/>
    <property type="match status" value="1"/>
</dbReference>
<dbReference type="Proteomes" id="UP001187531">
    <property type="component" value="Unassembled WGS sequence"/>
</dbReference>
<dbReference type="InterPro" id="IPR036871">
    <property type="entry name" value="PX_dom_sf"/>
</dbReference>
<dbReference type="GO" id="GO:0005769">
    <property type="term" value="C:early endosome"/>
    <property type="evidence" value="ECO:0007669"/>
    <property type="project" value="TreeGrafter"/>
</dbReference>
<evidence type="ECO:0000259" key="5">
    <source>
        <dbReference type="PROSITE" id="PS51207"/>
    </source>
</evidence>
<feature type="compositionally biased region" description="Polar residues" evidence="2">
    <location>
        <begin position="475"/>
        <end position="490"/>
    </location>
</feature>
<comment type="similarity">
    <text evidence="1">Belongs to the sorting nexin family.</text>
</comment>
<protein>
    <submittedName>
        <fullName evidence="6">Uncharacterized protein</fullName>
    </submittedName>
</protein>
<evidence type="ECO:0000256" key="2">
    <source>
        <dbReference type="SAM" id="MobiDB-lite"/>
    </source>
</evidence>
<dbReference type="InterPro" id="IPR016137">
    <property type="entry name" value="RGS"/>
</dbReference>
<dbReference type="InterPro" id="IPR036305">
    <property type="entry name" value="RGS_sf"/>
</dbReference>